<dbReference type="NCBIfam" id="NF001159">
    <property type="entry name" value="PRK00150.1-3"/>
    <property type="match status" value="1"/>
</dbReference>
<dbReference type="HAMAP" id="MF_00163">
    <property type="entry name" value="Pep_deformylase"/>
    <property type="match status" value="1"/>
</dbReference>
<keyword evidence="4 6" id="KW-0648">Protein biosynthesis</keyword>
<dbReference type="Gene3D" id="3.90.45.10">
    <property type="entry name" value="Peptide deformylase"/>
    <property type="match status" value="1"/>
</dbReference>
<evidence type="ECO:0000256" key="6">
    <source>
        <dbReference type="HAMAP-Rule" id="MF_00163"/>
    </source>
</evidence>
<dbReference type="InterPro" id="IPR036821">
    <property type="entry name" value="Peptide_deformylase_sf"/>
</dbReference>
<evidence type="ECO:0000313" key="8">
    <source>
        <dbReference type="Proteomes" id="UP001209083"/>
    </source>
</evidence>
<dbReference type="PANTHER" id="PTHR10458:SF2">
    <property type="entry name" value="PEPTIDE DEFORMYLASE, MITOCHONDRIAL"/>
    <property type="match status" value="1"/>
</dbReference>
<feature type="active site" evidence="6">
    <location>
        <position position="175"/>
    </location>
</feature>
<keyword evidence="3 6" id="KW-0378">Hydrolase</keyword>
<evidence type="ECO:0000256" key="4">
    <source>
        <dbReference type="ARBA" id="ARBA00022917"/>
    </source>
</evidence>
<keyword evidence="2 6" id="KW-0479">Metal-binding</keyword>
<dbReference type="EMBL" id="CP090958">
    <property type="protein sequence ID" value="WGW11016.1"/>
    <property type="molecule type" value="Genomic_DNA"/>
</dbReference>
<evidence type="ECO:0000313" key="7">
    <source>
        <dbReference type="EMBL" id="WGW11016.1"/>
    </source>
</evidence>
<dbReference type="PANTHER" id="PTHR10458">
    <property type="entry name" value="PEPTIDE DEFORMYLASE"/>
    <property type="match status" value="1"/>
</dbReference>
<feature type="binding site" evidence="6">
    <location>
        <position position="178"/>
    </location>
    <ligand>
        <name>Fe cation</name>
        <dbReference type="ChEBI" id="CHEBI:24875"/>
    </ligand>
</feature>
<dbReference type="EC" id="3.5.1.88" evidence="6"/>
<name>A0ABY8QQB2_9MICO</name>
<proteinExistence type="inferred from homology"/>
<protein>
    <recommendedName>
        <fullName evidence="6">Peptide deformylase</fullName>
        <shortName evidence="6">PDF</shortName>
        <ecNumber evidence="6">3.5.1.88</ecNumber>
    </recommendedName>
    <alternativeName>
        <fullName evidence="6">Polypeptide deformylase</fullName>
    </alternativeName>
</protein>
<feature type="binding site" evidence="6">
    <location>
        <position position="174"/>
    </location>
    <ligand>
        <name>Fe cation</name>
        <dbReference type="ChEBI" id="CHEBI:24875"/>
    </ligand>
</feature>
<organism evidence="7 8">
    <name type="scientific">Saxibacter everestensis</name>
    <dbReference type="NCBI Taxonomy" id="2909229"/>
    <lineage>
        <taxon>Bacteria</taxon>
        <taxon>Bacillati</taxon>
        <taxon>Actinomycetota</taxon>
        <taxon>Actinomycetes</taxon>
        <taxon>Micrococcales</taxon>
        <taxon>Brevibacteriaceae</taxon>
        <taxon>Saxibacter</taxon>
    </lineage>
</organism>
<feature type="binding site" evidence="6">
    <location>
        <position position="132"/>
    </location>
    <ligand>
        <name>Fe cation</name>
        <dbReference type="ChEBI" id="CHEBI:24875"/>
    </ligand>
</feature>
<gene>
    <name evidence="6" type="primary">def</name>
    <name evidence="7" type="ORF">LWF01_13005</name>
</gene>
<dbReference type="InterPro" id="IPR023635">
    <property type="entry name" value="Peptide_deformylase"/>
</dbReference>
<comment type="similarity">
    <text evidence="1 6">Belongs to the polypeptide deformylase family.</text>
</comment>
<evidence type="ECO:0000256" key="1">
    <source>
        <dbReference type="ARBA" id="ARBA00010759"/>
    </source>
</evidence>
<sequence>MTADGAARDAALRNLVERALGWADEHDGIMPIVAAGDPVLRTPADTFDGQLEDALLCRLIDSMRATMKAAPGVGLAAPQVGIPLRLAVLEDSAPVDPDVALARERTPLPFRVIVNPSYTAIGAREASFYEGCLSVPGYQAVVNRSAAIRLQGFDERGEVLDEEVTGWPARIVAHETDHLDGILYLDRAETRSLATHQAVAGLWDQPSPEHAAGALGFRLGSGRRG</sequence>
<keyword evidence="5 6" id="KW-0408">Iron</keyword>
<evidence type="ECO:0000256" key="2">
    <source>
        <dbReference type="ARBA" id="ARBA00022723"/>
    </source>
</evidence>
<keyword evidence="8" id="KW-1185">Reference proteome</keyword>
<dbReference type="PIRSF" id="PIRSF004749">
    <property type="entry name" value="Pep_def"/>
    <property type="match status" value="1"/>
</dbReference>
<comment type="catalytic activity">
    <reaction evidence="6">
        <text>N-terminal N-formyl-L-methionyl-[peptide] + H2O = N-terminal L-methionyl-[peptide] + formate</text>
        <dbReference type="Rhea" id="RHEA:24420"/>
        <dbReference type="Rhea" id="RHEA-COMP:10639"/>
        <dbReference type="Rhea" id="RHEA-COMP:10640"/>
        <dbReference type="ChEBI" id="CHEBI:15377"/>
        <dbReference type="ChEBI" id="CHEBI:15740"/>
        <dbReference type="ChEBI" id="CHEBI:49298"/>
        <dbReference type="ChEBI" id="CHEBI:64731"/>
        <dbReference type="EC" id="3.5.1.88"/>
    </reaction>
</comment>
<evidence type="ECO:0000256" key="3">
    <source>
        <dbReference type="ARBA" id="ARBA00022801"/>
    </source>
</evidence>
<comment type="function">
    <text evidence="6">Removes the formyl group from the N-terminal Met of newly synthesized proteins. Requires at least a dipeptide for an efficient rate of reaction. N-terminal L-methionine is a prerequisite for activity but the enzyme has broad specificity at other positions.</text>
</comment>
<dbReference type="PRINTS" id="PR01576">
    <property type="entry name" value="PDEFORMYLASE"/>
</dbReference>
<dbReference type="CDD" id="cd00487">
    <property type="entry name" value="Pep_deformylase"/>
    <property type="match status" value="1"/>
</dbReference>
<evidence type="ECO:0000256" key="5">
    <source>
        <dbReference type="ARBA" id="ARBA00023004"/>
    </source>
</evidence>
<dbReference type="GO" id="GO:0042586">
    <property type="term" value="F:peptide deformylase activity"/>
    <property type="evidence" value="ECO:0007669"/>
    <property type="project" value="UniProtKB-EC"/>
</dbReference>
<comment type="cofactor">
    <cofactor evidence="6">
        <name>Fe(2+)</name>
        <dbReference type="ChEBI" id="CHEBI:29033"/>
    </cofactor>
    <text evidence="6">Binds 1 Fe(2+) ion.</text>
</comment>
<dbReference type="Pfam" id="PF01327">
    <property type="entry name" value="Pep_deformylase"/>
    <property type="match status" value="1"/>
</dbReference>
<dbReference type="Proteomes" id="UP001209083">
    <property type="component" value="Chromosome"/>
</dbReference>
<dbReference type="SUPFAM" id="SSF56420">
    <property type="entry name" value="Peptide deformylase"/>
    <property type="match status" value="1"/>
</dbReference>
<dbReference type="RefSeq" id="WP_349637798.1">
    <property type="nucleotide sequence ID" value="NZ_CP090958.1"/>
</dbReference>
<accession>A0ABY8QQB2</accession>
<reference evidence="7 8" key="1">
    <citation type="submission" date="2023-05" db="EMBL/GenBank/DDBJ databases">
        <title>Lithophilousrod everest ZFBP1038 complete genpme.</title>
        <authorList>
            <person name="Tian M."/>
        </authorList>
    </citation>
    <scope>NUCLEOTIDE SEQUENCE [LARGE SCALE GENOMIC DNA]</scope>
    <source>
        <strain evidence="7 8">ZFBP1038</strain>
    </source>
</reference>